<feature type="region of interest" description="Disordered" evidence="1">
    <location>
        <begin position="1"/>
        <end position="66"/>
    </location>
</feature>
<dbReference type="AlphaFoldDB" id="A0A822CEE5"/>
<sequence>MLSNEKGIDDEVLPSDDSTDHDIHQQQTQATDDKPASRRETQGVEKTEHISGSRRASASQQPEEFD</sequence>
<dbReference type="EMBL" id="CAJOBR010047156">
    <property type="protein sequence ID" value="CAF5041650.1"/>
    <property type="molecule type" value="Genomic_DNA"/>
</dbReference>
<evidence type="ECO:0000313" key="2">
    <source>
        <dbReference type="EMBL" id="CAF5041650.1"/>
    </source>
</evidence>
<evidence type="ECO:0000313" key="3">
    <source>
        <dbReference type="Proteomes" id="UP000663848"/>
    </source>
</evidence>
<evidence type="ECO:0000256" key="1">
    <source>
        <dbReference type="SAM" id="MobiDB-lite"/>
    </source>
</evidence>
<proteinExistence type="predicted"/>
<reference evidence="2" key="1">
    <citation type="submission" date="2021-02" db="EMBL/GenBank/DDBJ databases">
        <authorList>
            <person name="Nowell W R."/>
        </authorList>
    </citation>
    <scope>NUCLEOTIDE SEQUENCE</scope>
</reference>
<feature type="non-terminal residue" evidence="2">
    <location>
        <position position="1"/>
    </location>
</feature>
<organism evidence="2 3">
    <name type="scientific">Rotaria socialis</name>
    <dbReference type="NCBI Taxonomy" id="392032"/>
    <lineage>
        <taxon>Eukaryota</taxon>
        <taxon>Metazoa</taxon>
        <taxon>Spiralia</taxon>
        <taxon>Gnathifera</taxon>
        <taxon>Rotifera</taxon>
        <taxon>Eurotatoria</taxon>
        <taxon>Bdelloidea</taxon>
        <taxon>Philodinida</taxon>
        <taxon>Philodinidae</taxon>
        <taxon>Rotaria</taxon>
    </lineage>
</organism>
<name>A0A822CEE5_9BILA</name>
<accession>A0A822CEE5</accession>
<feature type="compositionally biased region" description="Basic and acidic residues" evidence="1">
    <location>
        <begin position="31"/>
        <end position="51"/>
    </location>
</feature>
<feature type="compositionally biased region" description="Polar residues" evidence="1">
    <location>
        <begin position="54"/>
        <end position="66"/>
    </location>
</feature>
<gene>
    <name evidence="2" type="ORF">QYT958_LOCUS41430</name>
</gene>
<feature type="compositionally biased region" description="Acidic residues" evidence="1">
    <location>
        <begin position="8"/>
        <end position="17"/>
    </location>
</feature>
<protein>
    <submittedName>
        <fullName evidence="2">Uncharacterized protein</fullName>
    </submittedName>
</protein>
<dbReference type="Proteomes" id="UP000663848">
    <property type="component" value="Unassembled WGS sequence"/>
</dbReference>
<comment type="caution">
    <text evidence="2">The sequence shown here is derived from an EMBL/GenBank/DDBJ whole genome shotgun (WGS) entry which is preliminary data.</text>
</comment>